<dbReference type="EMBL" id="SGXA01000002">
    <property type="protein sequence ID" value="RZS72247.1"/>
    <property type="molecule type" value="Genomic_DNA"/>
</dbReference>
<protein>
    <submittedName>
        <fullName evidence="1">Uncharacterized protein</fullName>
    </submittedName>
</protein>
<reference evidence="1 2" key="1">
    <citation type="submission" date="2019-02" db="EMBL/GenBank/DDBJ databases">
        <title>Genomic Encyclopedia of Type Strains, Phase IV (KMG-IV): sequencing the most valuable type-strain genomes for metagenomic binning, comparative biology and taxonomic classification.</title>
        <authorList>
            <person name="Goeker M."/>
        </authorList>
    </citation>
    <scope>NUCLEOTIDE SEQUENCE [LARGE SCALE GENOMIC DNA]</scope>
    <source>
        <strain evidence="1 2">DSM 18116</strain>
    </source>
</reference>
<evidence type="ECO:0000313" key="2">
    <source>
        <dbReference type="Proteomes" id="UP000293874"/>
    </source>
</evidence>
<sequence length="135" mass="15559">MIVILHHIGEMDMFKQFTAILLLFAITVQTFHKAIIVIDFYRNQEYIAKNLCENRFRPMLHCDGHCLLAKKLQQAEKKEQRNPDLKGENKQEVVSSKSFYPVIATTTIEPVTPHNSFNKGKPVDFAEDFFHPPGA</sequence>
<proteinExistence type="predicted"/>
<accession>A0A4Q7MUB8</accession>
<evidence type="ECO:0000313" key="1">
    <source>
        <dbReference type="EMBL" id="RZS72247.1"/>
    </source>
</evidence>
<dbReference type="Proteomes" id="UP000293874">
    <property type="component" value="Unassembled WGS sequence"/>
</dbReference>
<comment type="caution">
    <text evidence="1">The sequence shown here is derived from an EMBL/GenBank/DDBJ whole genome shotgun (WGS) entry which is preliminary data.</text>
</comment>
<name>A0A4Q7MUB8_9BACT</name>
<gene>
    <name evidence="1" type="ORF">EV199_4163</name>
</gene>
<dbReference type="AlphaFoldDB" id="A0A4Q7MUB8"/>
<organism evidence="1 2">
    <name type="scientific">Pseudobacter ginsenosidimutans</name>
    <dbReference type="NCBI Taxonomy" id="661488"/>
    <lineage>
        <taxon>Bacteria</taxon>
        <taxon>Pseudomonadati</taxon>
        <taxon>Bacteroidota</taxon>
        <taxon>Chitinophagia</taxon>
        <taxon>Chitinophagales</taxon>
        <taxon>Chitinophagaceae</taxon>
        <taxon>Pseudobacter</taxon>
    </lineage>
</organism>
<keyword evidence="2" id="KW-1185">Reference proteome</keyword>